<comment type="caution">
    <text evidence="2">The sequence shown here is derived from an EMBL/GenBank/DDBJ whole genome shotgun (WGS) entry which is preliminary data.</text>
</comment>
<reference evidence="2 3" key="1">
    <citation type="submission" date="2018-12" db="EMBL/GenBank/DDBJ databases">
        <title>Venturia inaequalis Genome Resource.</title>
        <authorList>
            <person name="Lichtner F.J."/>
        </authorList>
    </citation>
    <scope>NUCLEOTIDE SEQUENCE [LARGE SCALE GENOMIC DNA]</scope>
    <source>
        <strain evidence="2 3">120213</strain>
    </source>
</reference>
<dbReference type="AlphaFoldDB" id="A0A8H3UMX8"/>
<organism evidence="2 3">
    <name type="scientific">Venturia inaequalis</name>
    <name type="common">Apple scab fungus</name>
    <dbReference type="NCBI Taxonomy" id="5025"/>
    <lineage>
        <taxon>Eukaryota</taxon>
        <taxon>Fungi</taxon>
        <taxon>Dikarya</taxon>
        <taxon>Ascomycota</taxon>
        <taxon>Pezizomycotina</taxon>
        <taxon>Dothideomycetes</taxon>
        <taxon>Pleosporomycetidae</taxon>
        <taxon>Venturiales</taxon>
        <taxon>Venturiaceae</taxon>
        <taxon>Venturia</taxon>
    </lineage>
</organism>
<accession>A0A8H3UMX8</accession>
<evidence type="ECO:0008006" key="4">
    <source>
        <dbReference type="Google" id="ProtNLM"/>
    </source>
</evidence>
<feature type="signal peptide" evidence="1">
    <location>
        <begin position="1"/>
        <end position="16"/>
    </location>
</feature>
<keyword evidence="1" id="KW-0732">Signal</keyword>
<feature type="chain" id="PRO_5034186689" description="Sushi domain-containing protein" evidence="1">
    <location>
        <begin position="17"/>
        <end position="253"/>
    </location>
</feature>
<evidence type="ECO:0000313" key="3">
    <source>
        <dbReference type="Proteomes" id="UP000447873"/>
    </source>
</evidence>
<sequence>MKSCLAFSLILPFAYGQLHGPSSFLSAKEANPCAYLFDGGEGFGRVRMKTNTARCANKFIMNMECQYLNPWNGGTRLATYICPLDEECVNIDVTPPVLPDAGCLKLFSPQGTKGEGKESGYACSAGVTFPYPIHLVSVITPNNHQYDSSIASCSVVKSGTRNYIYRSSPCSKATSTIALLAKQTYQACIQVTAALRRTSVAFTWHLDSPGKTIRGLGNGTSLSEMVTVHGNSTDNDLFRIVIGGEEVRSGTGD</sequence>
<proteinExistence type="predicted"/>
<dbReference type="Proteomes" id="UP000447873">
    <property type="component" value="Unassembled WGS sequence"/>
</dbReference>
<evidence type="ECO:0000256" key="1">
    <source>
        <dbReference type="SAM" id="SignalP"/>
    </source>
</evidence>
<gene>
    <name evidence="2" type="ORF">EG328_004222</name>
</gene>
<name>A0A8H3UMX8_VENIN</name>
<evidence type="ECO:0000313" key="2">
    <source>
        <dbReference type="EMBL" id="KAE9973817.1"/>
    </source>
</evidence>
<protein>
    <recommendedName>
        <fullName evidence="4">Sushi domain-containing protein</fullName>
    </recommendedName>
</protein>
<dbReference type="EMBL" id="WNWS01000233">
    <property type="protein sequence ID" value="KAE9973817.1"/>
    <property type="molecule type" value="Genomic_DNA"/>
</dbReference>